<comment type="catalytic activity">
    <reaction evidence="4 9">
        <text>sn-glycerol 3-phosphate + NAD(+) = dihydroxyacetone phosphate + NADH + H(+)</text>
        <dbReference type="Rhea" id="RHEA:11092"/>
        <dbReference type="ChEBI" id="CHEBI:15378"/>
        <dbReference type="ChEBI" id="CHEBI:57540"/>
        <dbReference type="ChEBI" id="CHEBI:57597"/>
        <dbReference type="ChEBI" id="CHEBI:57642"/>
        <dbReference type="ChEBI" id="CHEBI:57945"/>
        <dbReference type="EC" id="1.1.1.8"/>
    </reaction>
</comment>
<dbReference type="InterPro" id="IPR006109">
    <property type="entry name" value="G3P_DH_NAD-dep_C"/>
</dbReference>
<dbReference type="GO" id="GO:0042803">
    <property type="term" value="F:protein homodimerization activity"/>
    <property type="evidence" value="ECO:0007669"/>
    <property type="project" value="InterPro"/>
</dbReference>
<evidence type="ECO:0000256" key="3">
    <source>
        <dbReference type="ARBA" id="ARBA00023027"/>
    </source>
</evidence>
<evidence type="ECO:0000256" key="4">
    <source>
        <dbReference type="ARBA" id="ARBA00048683"/>
    </source>
</evidence>
<dbReference type="InterPro" id="IPR013328">
    <property type="entry name" value="6PGD_dom2"/>
</dbReference>
<dbReference type="InterPro" id="IPR036291">
    <property type="entry name" value="NAD(P)-bd_dom_sf"/>
</dbReference>
<proteinExistence type="inferred from homology"/>
<name>A0A642V7P8_9ASCO</name>
<protein>
    <recommendedName>
        <fullName evidence="9">Glycerol-3-phosphate dehydrogenase [NAD(+)]</fullName>
        <ecNumber evidence="9">1.1.1.8</ecNumber>
    </recommendedName>
</protein>
<reference evidence="12" key="1">
    <citation type="journal article" date="2019" name="G3 (Bethesda)">
        <title>Genome Assemblies of Two Rare Opportunistic Yeast Pathogens: Diutina rugosa (syn. Candida rugosa) and Trichomonascus ciferrii (syn. Candida ciferrii).</title>
        <authorList>
            <person name="Mixao V."/>
            <person name="Saus E."/>
            <person name="Hansen A.P."/>
            <person name="Lass-Florl C."/>
            <person name="Gabaldon T."/>
        </authorList>
    </citation>
    <scope>NUCLEOTIDE SEQUENCE</scope>
    <source>
        <strain evidence="12">CBS 4856</strain>
    </source>
</reference>
<evidence type="ECO:0000313" key="12">
    <source>
        <dbReference type="EMBL" id="KAA8915811.1"/>
    </source>
</evidence>
<evidence type="ECO:0000256" key="1">
    <source>
        <dbReference type="ARBA" id="ARBA00011009"/>
    </source>
</evidence>
<gene>
    <name evidence="12" type="ORF">TRICI_002021</name>
</gene>
<evidence type="ECO:0000256" key="6">
    <source>
        <dbReference type="PIRSR" id="PIRSR000114-2"/>
    </source>
</evidence>
<organism evidence="12 13">
    <name type="scientific">Trichomonascus ciferrii</name>
    <dbReference type="NCBI Taxonomy" id="44093"/>
    <lineage>
        <taxon>Eukaryota</taxon>
        <taxon>Fungi</taxon>
        <taxon>Dikarya</taxon>
        <taxon>Ascomycota</taxon>
        <taxon>Saccharomycotina</taxon>
        <taxon>Dipodascomycetes</taxon>
        <taxon>Dipodascales</taxon>
        <taxon>Trichomonascaceae</taxon>
        <taxon>Trichomonascus</taxon>
        <taxon>Trichomonascus ciferrii complex</taxon>
    </lineage>
</organism>
<comment type="similarity">
    <text evidence="1 8">Belongs to the NAD-dependent glycerol-3-phosphate dehydrogenase family.</text>
</comment>
<accession>A0A642V7P8</accession>
<evidence type="ECO:0000256" key="2">
    <source>
        <dbReference type="ARBA" id="ARBA00023002"/>
    </source>
</evidence>
<dbReference type="GO" id="GO:0051287">
    <property type="term" value="F:NAD binding"/>
    <property type="evidence" value="ECO:0007669"/>
    <property type="project" value="UniProtKB-UniRule"/>
</dbReference>
<feature type="binding site" evidence="7">
    <location>
        <begin position="34"/>
        <end position="39"/>
    </location>
    <ligand>
        <name>NAD(+)</name>
        <dbReference type="ChEBI" id="CHEBI:57540"/>
    </ligand>
</feature>
<dbReference type="EC" id="1.1.1.8" evidence="9"/>
<dbReference type="GO" id="GO:0005829">
    <property type="term" value="C:cytosol"/>
    <property type="evidence" value="ECO:0007669"/>
    <property type="project" value="TreeGrafter"/>
</dbReference>
<dbReference type="PANTHER" id="PTHR11728">
    <property type="entry name" value="GLYCEROL-3-PHOSPHATE DEHYDROGENASE"/>
    <property type="match status" value="1"/>
</dbReference>
<dbReference type="GO" id="GO:0005634">
    <property type="term" value="C:nucleus"/>
    <property type="evidence" value="ECO:0007669"/>
    <property type="project" value="TreeGrafter"/>
</dbReference>
<evidence type="ECO:0000259" key="10">
    <source>
        <dbReference type="Pfam" id="PF01210"/>
    </source>
</evidence>
<keyword evidence="13" id="KW-1185">Reference proteome</keyword>
<dbReference type="Pfam" id="PF01210">
    <property type="entry name" value="NAD_Gly3P_dh_N"/>
    <property type="match status" value="1"/>
</dbReference>
<dbReference type="InterPro" id="IPR017751">
    <property type="entry name" value="G3P_DH_NAD-dep_euk"/>
</dbReference>
<feature type="binding site" evidence="7">
    <location>
        <position position="330"/>
    </location>
    <ligand>
        <name>NAD(+)</name>
        <dbReference type="ChEBI" id="CHEBI:57540"/>
    </ligand>
</feature>
<comment type="caution">
    <text evidence="12">The sequence shown here is derived from an EMBL/GenBank/DDBJ whole genome shotgun (WGS) entry which is preliminary data.</text>
</comment>
<feature type="binding site" evidence="6">
    <location>
        <position position="145"/>
    </location>
    <ligand>
        <name>substrate</name>
    </ligand>
</feature>
<evidence type="ECO:0000256" key="5">
    <source>
        <dbReference type="PIRSR" id="PIRSR000114-1"/>
    </source>
</evidence>
<dbReference type="InterPro" id="IPR006168">
    <property type="entry name" value="G3P_DH_NAD-dep"/>
</dbReference>
<evidence type="ECO:0000256" key="9">
    <source>
        <dbReference type="RuleBase" id="RU361243"/>
    </source>
</evidence>
<dbReference type="SUPFAM" id="SSF48179">
    <property type="entry name" value="6-phosphogluconate dehydrogenase C-terminal domain-like"/>
    <property type="match status" value="1"/>
</dbReference>
<dbReference type="EMBL" id="SWFS01000138">
    <property type="protein sequence ID" value="KAA8915811.1"/>
    <property type="molecule type" value="Genomic_DNA"/>
</dbReference>
<dbReference type="Gene3D" id="3.40.50.720">
    <property type="entry name" value="NAD(P)-binding Rossmann-like Domain"/>
    <property type="match status" value="1"/>
</dbReference>
<feature type="domain" description="Glycerol-3-phosphate dehydrogenase NAD-dependent C-terminal" evidence="11">
    <location>
        <begin position="225"/>
        <end position="370"/>
    </location>
</feature>
<dbReference type="InterPro" id="IPR011128">
    <property type="entry name" value="G3P_DH_NAD-dep_N"/>
</dbReference>
<dbReference type="PRINTS" id="PR00077">
    <property type="entry name" value="GPDHDRGNASE"/>
</dbReference>
<dbReference type="GO" id="GO:0141152">
    <property type="term" value="F:glycerol-3-phosphate dehydrogenase (NAD+) activity"/>
    <property type="evidence" value="ECO:0007669"/>
    <property type="project" value="UniProtKB-UniRule"/>
</dbReference>
<dbReference type="GO" id="GO:0046168">
    <property type="term" value="P:glycerol-3-phosphate catabolic process"/>
    <property type="evidence" value="ECO:0007669"/>
    <property type="project" value="UniProtKB-UniRule"/>
</dbReference>
<feature type="binding site" evidence="7">
    <location>
        <position position="122"/>
    </location>
    <ligand>
        <name>NAD(+)</name>
        <dbReference type="ChEBI" id="CHEBI:57540"/>
    </ligand>
</feature>
<evidence type="ECO:0000313" key="13">
    <source>
        <dbReference type="Proteomes" id="UP000761534"/>
    </source>
</evidence>
<feature type="active site" description="Proton acceptor" evidence="5">
    <location>
        <position position="236"/>
    </location>
</feature>
<dbReference type="OrthoDB" id="10263760at2759"/>
<sequence length="376" mass="41297">MTTSSYASQVSNRMNNFGLAQTGSSKKFRVCVIGSGNWGTTVAKIVAENAAEKPELFQSEVRMWVYQEQLDGQNLTDIINAKHENVKYLPDIKLPSNLVADPDIKNTVKGADLVVFNIPHQFLRNICKQLQGIDFTGVRAISCLKGLEVSKDGVLLLSDYIEQQLGMHCGVLSGANLAPEVAKEKYCETTIAYPRPSDYYEGDIDESILKTLFQRQYFHVRISPDVAGVSIGGALKNVVALTAGFVEGRGWGDNAKAAIMRRGLLEMIKFSKTFFPDAKATTFTAESAGVADLITSCAGGRNHRVGMEMARTGKPIEQIEKELLNGQSAQGICTAREVNELLTEKNMADDFPLFTATYKIAFEDLNIDDLPAYLED</sequence>
<evidence type="ECO:0000256" key="8">
    <source>
        <dbReference type="RuleBase" id="RU000437"/>
    </source>
</evidence>
<dbReference type="Gene3D" id="1.10.1040.10">
    <property type="entry name" value="N-(1-d-carboxylethyl)-l-norvaline Dehydrogenase, domain 2"/>
    <property type="match status" value="1"/>
</dbReference>
<feature type="binding site" evidence="7">
    <location>
        <position position="178"/>
    </location>
    <ligand>
        <name>NAD(+)</name>
        <dbReference type="ChEBI" id="CHEBI:57540"/>
    </ligand>
</feature>
<keyword evidence="3 7" id="KW-0520">NAD</keyword>
<dbReference type="GO" id="GO:0005975">
    <property type="term" value="P:carbohydrate metabolic process"/>
    <property type="evidence" value="ECO:0007669"/>
    <property type="project" value="InterPro"/>
</dbReference>
<feature type="binding site" evidence="7">
    <location>
        <position position="301"/>
    </location>
    <ligand>
        <name>NAD(+)</name>
        <dbReference type="ChEBI" id="CHEBI:57540"/>
    </ligand>
</feature>
<dbReference type="FunFam" id="1.10.1040.10:FF:000004">
    <property type="entry name" value="Glycerol-3-phosphate dehydrogenase [NAD(+)]"/>
    <property type="match status" value="1"/>
</dbReference>
<dbReference type="PIRSF" id="PIRSF000114">
    <property type="entry name" value="Glycerol-3-P_dh"/>
    <property type="match status" value="1"/>
</dbReference>
<dbReference type="PANTHER" id="PTHR11728:SF8">
    <property type="entry name" value="GLYCEROL-3-PHOSPHATE DEHYDROGENASE [NAD(+)]-RELATED"/>
    <property type="match status" value="1"/>
</dbReference>
<dbReference type="PROSITE" id="PS00957">
    <property type="entry name" value="NAD_G3PDH"/>
    <property type="match status" value="1"/>
</dbReference>
<evidence type="ECO:0000256" key="7">
    <source>
        <dbReference type="PIRSR" id="PIRSR000114-3"/>
    </source>
</evidence>
<dbReference type="AlphaFoldDB" id="A0A642V7P8"/>
<dbReference type="Proteomes" id="UP000761534">
    <property type="component" value="Unassembled WGS sequence"/>
</dbReference>
<dbReference type="NCBIfam" id="TIGR03376">
    <property type="entry name" value="glycerol3P_DH"/>
    <property type="match status" value="1"/>
</dbReference>
<dbReference type="InterPro" id="IPR008927">
    <property type="entry name" value="6-PGluconate_DH-like_C_sf"/>
</dbReference>
<evidence type="ECO:0000259" key="11">
    <source>
        <dbReference type="Pfam" id="PF07479"/>
    </source>
</evidence>
<keyword evidence="2 8" id="KW-0560">Oxidoreductase</keyword>
<feature type="domain" description="Glycerol-3-phosphate dehydrogenase NAD-dependent N-terminal" evidence="10">
    <location>
        <begin position="30"/>
        <end position="195"/>
    </location>
</feature>
<dbReference type="VEuPathDB" id="FungiDB:TRICI_002021"/>
<dbReference type="SUPFAM" id="SSF51735">
    <property type="entry name" value="NAD(P)-binding Rossmann-fold domains"/>
    <property type="match status" value="1"/>
</dbReference>
<dbReference type="FunFam" id="3.40.50.720:FF:000365">
    <property type="entry name" value="Glycerol-3-phosphate dehydrogenase [NAD(+)]"/>
    <property type="match status" value="1"/>
</dbReference>
<dbReference type="Pfam" id="PF07479">
    <property type="entry name" value="NAD_Gly3P_dh_C"/>
    <property type="match status" value="1"/>
</dbReference>
<feature type="binding site" evidence="6">
    <location>
        <begin position="301"/>
        <end position="302"/>
    </location>
    <ligand>
        <name>substrate</name>
    </ligand>
</feature>